<keyword evidence="1" id="KW-0472">Membrane</keyword>
<evidence type="ECO:0000256" key="1">
    <source>
        <dbReference type="SAM" id="Phobius"/>
    </source>
</evidence>
<dbReference type="KEGG" id="ptp:RCA23_c07630"/>
<name>A0AAN0VHR0_9RHOB</name>
<protein>
    <submittedName>
        <fullName evidence="2">Uncharacterized protein</fullName>
    </submittedName>
</protein>
<evidence type="ECO:0000313" key="2">
    <source>
        <dbReference type="EMBL" id="AII86319.1"/>
    </source>
</evidence>
<dbReference type="AlphaFoldDB" id="A0AAN0VHR0"/>
<reference evidence="2 3" key="1">
    <citation type="journal article" date="2014" name="ISME J.">
        <title>Adaptation of an abundant Roseobacter RCA organism to pelagic systems revealed by genomic and transcriptomic analyses.</title>
        <authorList>
            <person name="Voget S."/>
            <person name="Wemheuer B."/>
            <person name="Brinkhoff T."/>
            <person name="Vollmers J."/>
            <person name="Dietrich S."/>
            <person name="Giebel H.A."/>
            <person name="Beardsley C."/>
            <person name="Sardemann C."/>
            <person name="Bakenhus I."/>
            <person name="Billerbeck S."/>
            <person name="Daniel R."/>
            <person name="Simon M."/>
        </authorList>
    </citation>
    <scope>NUCLEOTIDE SEQUENCE [LARGE SCALE GENOMIC DNA]</scope>
    <source>
        <strain evidence="2 3">RCA23</strain>
    </source>
</reference>
<keyword evidence="1" id="KW-1133">Transmembrane helix</keyword>
<organism evidence="2 3">
    <name type="scientific">Planktomarina temperata RCA23</name>
    <dbReference type="NCBI Taxonomy" id="666509"/>
    <lineage>
        <taxon>Bacteria</taxon>
        <taxon>Pseudomonadati</taxon>
        <taxon>Pseudomonadota</taxon>
        <taxon>Alphaproteobacteria</taxon>
        <taxon>Rhodobacterales</taxon>
        <taxon>Paracoccaceae</taxon>
        <taxon>Planktomarina</taxon>
    </lineage>
</organism>
<evidence type="ECO:0000313" key="3">
    <source>
        <dbReference type="Proteomes" id="UP000028680"/>
    </source>
</evidence>
<proteinExistence type="predicted"/>
<keyword evidence="1" id="KW-0812">Transmembrane</keyword>
<dbReference type="RefSeq" id="WP_044049184.1">
    <property type="nucleotide sequence ID" value="NZ_CP003984.1"/>
</dbReference>
<keyword evidence="3" id="KW-1185">Reference proteome</keyword>
<sequence length="269" mass="30991">MALEDEQINPQVSEAEAPPIRQFLKVQKQGMGRAAVAQRIKENDILVAIDGELFLGDKETLKAVFEDYDPTMVDDVAWLVTFWRDGVFFNVCFHTPLRADFDFVSPEEAIEVSEGFKKLKFEPIESYQNFEIFRDLRKNAAMHPTAPDPLATYAPLLWMLGNRLYYPMLAITIVYGVTAVTNILLFILGYILVGLYVKRAQLNLLRSYHLFEDKFYWMVIGATNEIEVRQTCRALDPGVLFPFDKAEPPQKLNRLQRKAMREQQPTTET</sequence>
<accession>A0AAN0VHR0</accession>
<dbReference type="EMBL" id="CP003984">
    <property type="protein sequence ID" value="AII86319.1"/>
    <property type="molecule type" value="Genomic_DNA"/>
</dbReference>
<dbReference type="Proteomes" id="UP000028680">
    <property type="component" value="Chromosome"/>
</dbReference>
<feature type="transmembrane region" description="Helical" evidence="1">
    <location>
        <begin position="164"/>
        <end position="197"/>
    </location>
</feature>
<gene>
    <name evidence="2" type="ORF">RCA23_c07630</name>
</gene>